<proteinExistence type="predicted"/>
<accession>R9ULF9</accession>
<evidence type="ECO:0000313" key="3">
    <source>
        <dbReference type="Proteomes" id="UP000007392"/>
    </source>
</evidence>
<dbReference type="Proteomes" id="UP000007392">
    <property type="component" value="Chromosome"/>
</dbReference>
<sequence length="48" mass="6209">MCFFVFFKNIMINAFFIPIVWWSHIKFIYLFFIPWYFNIWMEVFMNKP</sequence>
<dbReference type="KEGG" id="pmw:B2K_39350"/>
<dbReference type="EMBL" id="CP003422">
    <property type="protein sequence ID" value="AGN70684.1"/>
    <property type="molecule type" value="Genomic_DNA"/>
</dbReference>
<reference evidence="2 3" key="1">
    <citation type="submission" date="2013-06" db="EMBL/GenBank/DDBJ databases">
        <title>Complete genome sequence of Paenibacillus mucilaginosus K02.</title>
        <authorList>
            <person name="Xiao B."/>
            <person name="Sun L."/>
            <person name="Xiao L."/>
            <person name="Lian B."/>
        </authorList>
    </citation>
    <scope>NUCLEOTIDE SEQUENCE [LARGE SCALE GENOMIC DNA]</scope>
    <source>
        <strain evidence="2 3">K02</strain>
    </source>
</reference>
<name>R9ULF9_9BACL</name>
<evidence type="ECO:0000313" key="2">
    <source>
        <dbReference type="EMBL" id="AGN70684.1"/>
    </source>
</evidence>
<keyword evidence="1" id="KW-0472">Membrane</keyword>
<organism evidence="2 3">
    <name type="scientific">Paenibacillus mucilaginosus K02</name>
    <dbReference type="NCBI Taxonomy" id="997761"/>
    <lineage>
        <taxon>Bacteria</taxon>
        <taxon>Bacillati</taxon>
        <taxon>Bacillota</taxon>
        <taxon>Bacilli</taxon>
        <taxon>Bacillales</taxon>
        <taxon>Paenibacillaceae</taxon>
        <taxon>Paenibacillus</taxon>
    </lineage>
</organism>
<keyword evidence="1" id="KW-1133">Transmembrane helix</keyword>
<gene>
    <name evidence="2" type="ORF">B2K_39350</name>
</gene>
<dbReference type="HOGENOM" id="CLU_3155726_0_0_9"/>
<keyword evidence="1" id="KW-0812">Transmembrane</keyword>
<protein>
    <submittedName>
        <fullName evidence="2">Uncharacterized protein</fullName>
    </submittedName>
</protein>
<evidence type="ECO:0000256" key="1">
    <source>
        <dbReference type="SAM" id="Phobius"/>
    </source>
</evidence>
<feature type="transmembrane region" description="Helical" evidence="1">
    <location>
        <begin position="12"/>
        <end position="37"/>
    </location>
</feature>
<dbReference type="AlphaFoldDB" id="R9ULF9"/>